<protein>
    <recommendedName>
        <fullName evidence="8">Cytochrome c oxidase assembly factor 3</fullName>
    </recommendedName>
</protein>
<reference evidence="11 12" key="1">
    <citation type="submission" date="2008-02" db="EMBL/GenBank/DDBJ databases">
        <title>A 6x draft sequence assembly of the Pongo pygmaeus abelii genome.</title>
        <authorList>
            <person name="Wilson R.K."/>
            <person name="Mardis E."/>
        </authorList>
    </citation>
    <scope>NUCLEOTIDE SEQUENCE [LARGE SCALE GENOMIC DNA]</scope>
</reference>
<gene>
    <name evidence="11" type="primary">COA3</name>
</gene>
<comment type="subcellular location">
    <subcellularLocation>
        <location evidence="2">Mitochondrion membrane</location>
        <topology evidence="2">Single-pass membrane protein</topology>
    </subcellularLocation>
</comment>
<evidence type="ECO:0000313" key="11">
    <source>
        <dbReference type="Ensembl" id="ENSPPYP00000045125.1"/>
    </source>
</evidence>
<evidence type="ECO:0000256" key="5">
    <source>
        <dbReference type="ARBA" id="ARBA00022989"/>
    </source>
</evidence>
<evidence type="ECO:0000256" key="7">
    <source>
        <dbReference type="ARBA" id="ARBA00023136"/>
    </source>
</evidence>
<dbReference type="OMA" id="AHWIHKP"/>
<evidence type="ECO:0000256" key="1">
    <source>
        <dbReference type="ARBA" id="ARBA00003429"/>
    </source>
</evidence>
<organism evidence="11 12">
    <name type="scientific">Pongo abelii</name>
    <name type="common">Sumatran orangutan</name>
    <name type="synonym">Pongo pygmaeus abelii</name>
    <dbReference type="NCBI Taxonomy" id="9601"/>
    <lineage>
        <taxon>Eukaryota</taxon>
        <taxon>Metazoa</taxon>
        <taxon>Chordata</taxon>
        <taxon>Craniata</taxon>
        <taxon>Vertebrata</taxon>
        <taxon>Euteleostomi</taxon>
        <taxon>Mammalia</taxon>
        <taxon>Eutheria</taxon>
        <taxon>Euarchontoglires</taxon>
        <taxon>Primates</taxon>
        <taxon>Haplorrhini</taxon>
        <taxon>Catarrhini</taxon>
        <taxon>Hominidae</taxon>
        <taxon>Pongo</taxon>
    </lineage>
</organism>
<keyword evidence="8" id="KW-0999">Mitochondrion inner membrane</keyword>
<dbReference type="GeneTree" id="ENSGT00390000016262"/>
<comment type="similarity">
    <text evidence="3 8">Belongs to the COA3 family.</text>
</comment>
<keyword evidence="12" id="KW-1185">Reference proteome</keyword>
<proteinExistence type="inferred from homology"/>
<evidence type="ECO:0000256" key="6">
    <source>
        <dbReference type="ARBA" id="ARBA00023128"/>
    </source>
</evidence>
<evidence type="ECO:0000256" key="2">
    <source>
        <dbReference type="ARBA" id="ARBA00004304"/>
    </source>
</evidence>
<comment type="function">
    <text evidence="8">Required for assembly of cytochrome c oxidase (complex IV).</text>
</comment>
<reference evidence="11" key="3">
    <citation type="submission" date="2025-09" db="UniProtKB">
        <authorList>
            <consortium name="Ensembl"/>
        </authorList>
    </citation>
    <scope>IDENTIFICATION</scope>
</reference>
<reference evidence="11" key="2">
    <citation type="submission" date="2025-08" db="UniProtKB">
        <authorList>
            <consortium name="Ensembl"/>
        </authorList>
    </citation>
    <scope>IDENTIFICATION</scope>
</reference>
<evidence type="ECO:0000256" key="8">
    <source>
        <dbReference type="RuleBase" id="RU367056"/>
    </source>
</evidence>
<keyword evidence="5 8" id="KW-1133">Transmembrane helix</keyword>
<dbReference type="InterPro" id="IPR041752">
    <property type="entry name" value="Coa3"/>
</dbReference>
<comment type="subunit">
    <text evidence="8">Component of 250-400 kDa complexes called cytochrome oxidase assembly intermediates or COA complexes.</text>
</comment>
<name>A0A8I5U8S5_PONAB</name>
<keyword evidence="4 8" id="KW-0812">Transmembrane</keyword>
<dbReference type="AlphaFoldDB" id="A0A8I5U8S5"/>
<keyword evidence="7 8" id="KW-0472">Membrane</keyword>
<feature type="region of interest" description="Disordered" evidence="9">
    <location>
        <begin position="149"/>
        <end position="199"/>
    </location>
</feature>
<accession>A0A8I5U8S5</accession>
<dbReference type="Pfam" id="PF09813">
    <property type="entry name" value="Coa3_cc"/>
    <property type="match status" value="1"/>
</dbReference>
<keyword evidence="6 8" id="KW-0496">Mitochondrion</keyword>
<feature type="region of interest" description="Disordered" evidence="9">
    <location>
        <begin position="100"/>
        <end position="121"/>
    </location>
</feature>
<dbReference type="GO" id="GO:0005743">
    <property type="term" value="C:mitochondrial inner membrane"/>
    <property type="evidence" value="ECO:0007669"/>
    <property type="project" value="UniProtKB-UniRule"/>
</dbReference>
<feature type="transmembrane region" description="Helical" evidence="8">
    <location>
        <begin position="237"/>
        <end position="256"/>
    </location>
</feature>
<evidence type="ECO:0000259" key="10">
    <source>
        <dbReference type="Pfam" id="PF09813"/>
    </source>
</evidence>
<evidence type="ECO:0000313" key="12">
    <source>
        <dbReference type="Proteomes" id="UP000001595"/>
    </source>
</evidence>
<sequence>SCPAAPKPPALLAHSAGPSEAGRLRSSLWRQLQTESQRGRPILASWVCPYSRASWGTWTGSLDTHTDPLSSSPVFCHTLDSSSPSNECVVASSLRKTQLPPQPRTLHSFFPPQRPRTPQPIRKHVRFSPPASILCAWEPRRLCPAKGTRTTTPRVHCSGQGLLFPASPARRHGEGRSGNMASSGSGDPLDSKRGEAPFAQRIDPTREKLTPEQLHFMRQAQLAQWQKVLPRRRTRNIVTGLGIGALVLAIYGYTFYSISQERFLDELEDEAKAARARALARASGS</sequence>
<dbReference type="PANTHER" id="PTHR15642">
    <property type="entry name" value="CYTOCHROME C OXIDASE ASSEMBLY FACTOR 3, MITOCHONDRIAL"/>
    <property type="match status" value="1"/>
</dbReference>
<dbReference type="PANTHER" id="PTHR15642:SF3">
    <property type="entry name" value="CYTOCHROME C OXIDASE ASSEMBLY FACTOR 3 HOMOLOG, MITOCHONDRIAL"/>
    <property type="match status" value="1"/>
</dbReference>
<dbReference type="InterPro" id="IPR018628">
    <property type="entry name" value="Coa3_CC"/>
</dbReference>
<dbReference type="Ensembl" id="ENSPPYT00000039935.1">
    <property type="protein sequence ID" value="ENSPPYP00000045125.1"/>
    <property type="gene ID" value="ENSPPYG00000039409.1"/>
</dbReference>
<comment type="function">
    <text evidence="1">Core component of the MITRAC (mitochondrial translation regulation assembly intermediate of cytochrome c oxidase complex) complex, that regulates cytochrome c oxidase assembly. MITRAC complexes regulate both translation of mitochondrial encoded components and assembly of nuclear-encoded components imported in mitochondrion. Required for efficient translation of MT-CO1 and mitochondrial respiratory chain complex IV assembly.</text>
</comment>
<feature type="domain" description="Cytochrome c oxidase assembly factor 3 mitochondrial coiled-coil" evidence="10">
    <location>
        <begin position="224"/>
        <end position="270"/>
    </location>
</feature>
<dbReference type="Proteomes" id="UP000001595">
    <property type="component" value="Chromosome 17"/>
</dbReference>
<evidence type="ECO:0000256" key="4">
    <source>
        <dbReference type="ARBA" id="ARBA00022692"/>
    </source>
</evidence>
<evidence type="ECO:0000256" key="9">
    <source>
        <dbReference type="SAM" id="MobiDB-lite"/>
    </source>
</evidence>
<evidence type="ECO:0000256" key="3">
    <source>
        <dbReference type="ARBA" id="ARBA00007035"/>
    </source>
</evidence>
<dbReference type="GO" id="GO:0033617">
    <property type="term" value="P:mitochondrial respiratory chain complex IV assembly"/>
    <property type="evidence" value="ECO:0007669"/>
    <property type="project" value="UniProtKB-UniRule"/>
</dbReference>